<keyword evidence="3 4" id="KW-0808">Transferase</keyword>
<organism evidence="4 5">
    <name type="scientific">Heliophilum fasciatum</name>
    <dbReference type="NCBI Taxonomy" id="35700"/>
    <lineage>
        <taxon>Bacteria</taxon>
        <taxon>Bacillati</taxon>
        <taxon>Bacillota</taxon>
        <taxon>Clostridia</taxon>
        <taxon>Eubacteriales</taxon>
        <taxon>Heliobacteriaceae</taxon>
        <taxon>Heliophilum</taxon>
    </lineage>
</organism>
<protein>
    <submittedName>
        <fullName evidence="4">Glycosyltransferase involved in cell wall biosynthesis</fullName>
    </submittedName>
</protein>
<dbReference type="PANTHER" id="PTHR12526">
    <property type="entry name" value="GLYCOSYLTRANSFERASE"/>
    <property type="match status" value="1"/>
</dbReference>
<evidence type="ECO:0000256" key="1">
    <source>
        <dbReference type="ARBA" id="ARBA00009481"/>
    </source>
</evidence>
<dbReference type="EMBL" id="SLXT01000012">
    <property type="protein sequence ID" value="TCP64106.1"/>
    <property type="molecule type" value="Genomic_DNA"/>
</dbReference>
<dbReference type="GO" id="GO:0016757">
    <property type="term" value="F:glycosyltransferase activity"/>
    <property type="evidence" value="ECO:0007669"/>
    <property type="project" value="UniProtKB-KW"/>
</dbReference>
<dbReference type="Gene3D" id="3.40.50.2000">
    <property type="entry name" value="Glycogen Phosphorylase B"/>
    <property type="match status" value="1"/>
</dbReference>
<accession>A0A4V2SX01</accession>
<dbReference type="SUPFAM" id="SSF53756">
    <property type="entry name" value="UDP-Glycosyltransferase/glycogen phosphorylase"/>
    <property type="match status" value="1"/>
</dbReference>
<keyword evidence="2" id="KW-0328">Glycosyltransferase</keyword>
<dbReference type="PANTHER" id="PTHR12526:SF640">
    <property type="entry name" value="COLANIC ACID BIOSYNTHESIS GLYCOSYLTRANSFERASE WCAL-RELATED"/>
    <property type="match status" value="1"/>
</dbReference>
<keyword evidence="5" id="KW-1185">Reference proteome</keyword>
<evidence type="ECO:0000256" key="2">
    <source>
        <dbReference type="ARBA" id="ARBA00022676"/>
    </source>
</evidence>
<dbReference type="AlphaFoldDB" id="A0A4V2SX01"/>
<evidence type="ECO:0000256" key="3">
    <source>
        <dbReference type="ARBA" id="ARBA00022679"/>
    </source>
</evidence>
<proteinExistence type="inferred from homology"/>
<name>A0A4V2SX01_9FIRM</name>
<evidence type="ECO:0000313" key="4">
    <source>
        <dbReference type="EMBL" id="TCP64106.1"/>
    </source>
</evidence>
<dbReference type="Proteomes" id="UP000294813">
    <property type="component" value="Unassembled WGS sequence"/>
</dbReference>
<dbReference type="Pfam" id="PF13692">
    <property type="entry name" value="Glyco_trans_1_4"/>
    <property type="match status" value="1"/>
</dbReference>
<dbReference type="OrthoDB" id="9790710at2"/>
<comment type="similarity">
    <text evidence="1">Belongs to the glycosyltransferase group 1 family. Glycosyltransferase 4 subfamily.</text>
</comment>
<dbReference type="CDD" id="cd03801">
    <property type="entry name" value="GT4_PimA-like"/>
    <property type="match status" value="1"/>
</dbReference>
<comment type="caution">
    <text evidence="4">The sequence shown here is derived from an EMBL/GenBank/DDBJ whole genome shotgun (WGS) entry which is preliminary data.</text>
</comment>
<sequence length="350" mass="38722">MNILHVAVHMGDGAGKAIGGLAILGNKSGKDNHRILLLDEPRKTNHIDRCCAAGVNVLPRNMAGLAIDEADVVITSWWGSPIMDKFLREFPNIPCRVVLWTHKNGFYDPPLPDALVRSCDELLVTSPLTFENPAWSDGTLVYGFGDFAPEKIRPKTDYSLNRDSFVIGYVGMPSYKRFPLNALDYMSTTIALIPDAVFVLVGEYSDEFKSSIILAGLEDKVRLLGWTNDALSLLRTFDVFGYLLRSDSSATTENSVLEAMAAGLPVVMSRKPVGKYLVKDGTGFLVDSPGEYAQNLLRIYESEDLRRSLGQAARKHILTSCNVSENLNRFHEACLKVVAKQKYVHKFGGF</sequence>
<gene>
    <name evidence="4" type="ORF">EDD73_11267</name>
</gene>
<evidence type="ECO:0000313" key="5">
    <source>
        <dbReference type="Proteomes" id="UP000294813"/>
    </source>
</evidence>
<reference evidence="4 5" key="1">
    <citation type="submission" date="2019-03" db="EMBL/GenBank/DDBJ databases">
        <title>Genomic Encyclopedia of Type Strains, Phase IV (KMG-IV): sequencing the most valuable type-strain genomes for metagenomic binning, comparative biology and taxonomic classification.</title>
        <authorList>
            <person name="Goeker M."/>
        </authorList>
    </citation>
    <scope>NUCLEOTIDE SEQUENCE [LARGE SCALE GENOMIC DNA]</scope>
    <source>
        <strain evidence="4 5">DSM 11170</strain>
    </source>
</reference>